<dbReference type="Pfam" id="PF13439">
    <property type="entry name" value="Glyco_transf_4"/>
    <property type="match status" value="1"/>
</dbReference>
<dbReference type="Proteomes" id="UP000278036">
    <property type="component" value="Unassembled WGS sequence"/>
</dbReference>
<dbReference type="RefSeq" id="WP_120641028.1">
    <property type="nucleotide sequence ID" value="NZ_RAQU01000314.1"/>
</dbReference>
<dbReference type="Gene3D" id="3.40.50.2000">
    <property type="entry name" value="Glycogen Phosphorylase B"/>
    <property type="match status" value="2"/>
</dbReference>
<accession>A0A3A9JCA4</accession>
<proteinExistence type="predicted"/>
<reference evidence="3 6" key="1">
    <citation type="submission" date="2018-09" db="EMBL/GenBank/DDBJ databases">
        <title>Roseomonas sp. nov., isolated from feces of Tibetan antelopes in the Qinghai-Tibet plateau, China.</title>
        <authorList>
            <person name="Tian Z."/>
        </authorList>
    </citation>
    <scope>NUCLEOTIDE SEQUENCE [LARGE SCALE GENOMIC DNA]</scope>
    <source>
        <strain evidence="4 5">Z23</strain>
        <strain evidence="3 6">Z24</strain>
    </source>
</reference>
<keyword evidence="3" id="KW-0808">Transferase</keyword>
<dbReference type="GO" id="GO:0016757">
    <property type="term" value="F:glycosyltransferase activity"/>
    <property type="evidence" value="ECO:0007669"/>
    <property type="project" value="InterPro"/>
</dbReference>
<evidence type="ECO:0000259" key="1">
    <source>
        <dbReference type="Pfam" id="PF00534"/>
    </source>
</evidence>
<evidence type="ECO:0000313" key="4">
    <source>
        <dbReference type="EMBL" id="RMI26491.1"/>
    </source>
</evidence>
<dbReference type="Pfam" id="PF00534">
    <property type="entry name" value="Glycos_transf_1"/>
    <property type="match status" value="1"/>
</dbReference>
<keyword evidence="5" id="KW-1185">Reference proteome</keyword>
<dbReference type="OrthoDB" id="5147801at2"/>
<dbReference type="EMBL" id="RAQU01000314">
    <property type="protein sequence ID" value="RKK01226.1"/>
    <property type="molecule type" value="Genomic_DNA"/>
</dbReference>
<dbReference type="AlphaFoldDB" id="A0A3A9JCA4"/>
<feature type="domain" description="Glycosyl transferase family 1" evidence="1">
    <location>
        <begin position="187"/>
        <end position="353"/>
    </location>
</feature>
<dbReference type="PANTHER" id="PTHR12526">
    <property type="entry name" value="GLYCOSYLTRANSFERASE"/>
    <property type="match status" value="1"/>
</dbReference>
<protein>
    <submittedName>
        <fullName evidence="3">Glycosyltransferase</fullName>
    </submittedName>
</protein>
<sequence>MPDQSPAVLQVLPALNAGGVERGTIEIAEALAAAGFRPFVASAGGRMVAELEARGGRHVTLPLDQKSPGALLRQAGALAALVRAERIGILHARSRFPAWAALMAARRTGAHFVTTYHGTYNEGFPGKRLYNSVMARGERVIAISQFIATLLRERHGTDPARIRVIPRGVDMRRFDPATVPEARVAALRAAWGVPEGRPVLLLPGRISRWKGQEVLLRALAMLPAPRPFAILVGDEGRGAFAAELRQQIVALGLGGDVAMPGHCDDLPAAFRLADLALHCSTDAEAFGRTIVEAQAMECPVIASDLGAPRETVLEGETGWRTPPGDAPALAAAITRALALPAAECARIGAQGRAMVLEHYTTAAMQRATLSVYRELL</sequence>
<dbReference type="Proteomes" id="UP000274097">
    <property type="component" value="Unassembled WGS sequence"/>
</dbReference>
<evidence type="ECO:0000259" key="2">
    <source>
        <dbReference type="Pfam" id="PF13439"/>
    </source>
</evidence>
<dbReference type="EMBL" id="RFLX01000002">
    <property type="protein sequence ID" value="RMI26491.1"/>
    <property type="molecule type" value="Genomic_DNA"/>
</dbReference>
<evidence type="ECO:0000313" key="3">
    <source>
        <dbReference type="EMBL" id="RKK01226.1"/>
    </source>
</evidence>
<name>A0A3A9JCA4_9PROT</name>
<feature type="domain" description="Glycosyltransferase subfamily 4-like N-terminal" evidence="2">
    <location>
        <begin position="18"/>
        <end position="173"/>
    </location>
</feature>
<dbReference type="CDD" id="cd03819">
    <property type="entry name" value="GT4_WavL-like"/>
    <property type="match status" value="1"/>
</dbReference>
<dbReference type="InterPro" id="IPR028098">
    <property type="entry name" value="Glyco_trans_4-like_N"/>
</dbReference>
<evidence type="ECO:0000313" key="5">
    <source>
        <dbReference type="Proteomes" id="UP000274097"/>
    </source>
</evidence>
<dbReference type="InParanoid" id="A0A3A9JCA4"/>
<gene>
    <name evidence="3" type="ORF">D6Z83_26120</name>
    <name evidence="4" type="ORF">EBE87_04240</name>
</gene>
<dbReference type="InterPro" id="IPR001296">
    <property type="entry name" value="Glyco_trans_1"/>
</dbReference>
<dbReference type="FunCoup" id="A0A3A9JCA4">
    <property type="interactions" value="34"/>
</dbReference>
<comment type="caution">
    <text evidence="3">The sequence shown here is derived from an EMBL/GenBank/DDBJ whole genome shotgun (WGS) entry which is preliminary data.</text>
</comment>
<organism evidence="3 6">
    <name type="scientific">Teichococcus wenyumeiae</name>
    <dbReference type="NCBI Taxonomy" id="2478470"/>
    <lineage>
        <taxon>Bacteria</taxon>
        <taxon>Pseudomonadati</taxon>
        <taxon>Pseudomonadota</taxon>
        <taxon>Alphaproteobacteria</taxon>
        <taxon>Acetobacterales</taxon>
        <taxon>Roseomonadaceae</taxon>
        <taxon>Roseomonas</taxon>
    </lineage>
</organism>
<evidence type="ECO:0000313" key="6">
    <source>
        <dbReference type="Proteomes" id="UP000278036"/>
    </source>
</evidence>
<dbReference type="PANTHER" id="PTHR12526:SF638">
    <property type="entry name" value="SPORE COAT PROTEIN SA"/>
    <property type="match status" value="1"/>
</dbReference>
<dbReference type="SUPFAM" id="SSF53756">
    <property type="entry name" value="UDP-Glycosyltransferase/glycogen phosphorylase"/>
    <property type="match status" value="1"/>
</dbReference>